<comment type="caution">
    <text evidence="4">The sequence shown here is derived from an EMBL/GenBank/DDBJ whole genome shotgun (WGS) entry which is preliminary data.</text>
</comment>
<dbReference type="EMBL" id="JAVHJL010000012">
    <property type="protein sequence ID" value="KAK6495952.1"/>
    <property type="molecule type" value="Genomic_DNA"/>
</dbReference>
<keyword evidence="5" id="KW-1185">Reference proteome</keyword>
<dbReference type="GO" id="GO:0015074">
    <property type="term" value="P:DNA integration"/>
    <property type="evidence" value="ECO:0007669"/>
    <property type="project" value="InterPro"/>
</dbReference>
<dbReference type="Pfam" id="PF24764">
    <property type="entry name" value="rva_4"/>
    <property type="match status" value="1"/>
</dbReference>
<sequence length="343" mass="39679">MDNFWSSCRAVLYQAQECLQQEHTYSEDIQLHKDRIKNTLSRLEEAFTSYSTEDQARIRQWRTILESLEKEFVELSSKMETNPPPGRSQHLTVESSVTIDPTSSHPFNDPQLGLGRPTIQIDLQQVLQLQQAGYKKKEIAEMAGVSLPTLRKRMQDIENLKLDDQQIDVLVEKEIERFPAAGVRIVRGNLRGEGYLQTRQQIRSSMFRVDPEGLLDLSRVSIPRRVRTYYVPHPNALWHFDGYEKLRRWEMWIHGAIDGYSRRIMWLRCADNKDDDTVLSFFEAATGTGHGHASPYSFGVPLRVRCDKGGENVKVATAMHLLHTQTRPHRPLRPQHPHRKAMA</sequence>
<keyword evidence="2" id="KW-0175">Coiled coil</keyword>
<organism evidence="4 5">
    <name type="scientific">Arthrobotrys musiformis</name>
    <dbReference type="NCBI Taxonomy" id="47236"/>
    <lineage>
        <taxon>Eukaryota</taxon>
        <taxon>Fungi</taxon>
        <taxon>Dikarya</taxon>
        <taxon>Ascomycota</taxon>
        <taxon>Pezizomycotina</taxon>
        <taxon>Orbiliomycetes</taxon>
        <taxon>Orbiliales</taxon>
        <taxon>Orbiliaceae</taxon>
        <taxon>Arthrobotrys</taxon>
    </lineage>
</organism>
<evidence type="ECO:0000256" key="2">
    <source>
        <dbReference type="SAM" id="Coils"/>
    </source>
</evidence>
<keyword evidence="1" id="KW-0694">RNA-binding</keyword>
<dbReference type="AlphaFoldDB" id="A0AAV9VUR6"/>
<name>A0AAV9VUR6_9PEZI</name>
<dbReference type="Gene3D" id="3.30.420.10">
    <property type="entry name" value="Ribonuclease H-like superfamily/Ribonuclease H"/>
    <property type="match status" value="1"/>
</dbReference>
<accession>A0AAV9VUR6</accession>
<feature type="coiled-coil region" evidence="2">
    <location>
        <begin position="26"/>
        <end position="78"/>
    </location>
</feature>
<dbReference type="InterPro" id="IPR012337">
    <property type="entry name" value="RNaseH-like_sf"/>
</dbReference>
<reference evidence="4 5" key="1">
    <citation type="submission" date="2023-08" db="EMBL/GenBank/DDBJ databases">
        <authorList>
            <person name="Palmer J.M."/>
        </authorList>
    </citation>
    <scope>NUCLEOTIDE SEQUENCE [LARGE SCALE GENOMIC DNA]</scope>
    <source>
        <strain evidence="4 5">TWF481</strain>
    </source>
</reference>
<protein>
    <recommendedName>
        <fullName evidence="3">Integrase catalytic domain-containing protein</fullName>
    </recommendedName>
</protein>
<dbReference type="GO" id="GO:0003723">
    <property type="term" value="F:RNA binding"/>
    <property type="evidence" value="ECO:0007669"/>
    <property type="project" value="UniProtKB-KW"/>
</dbReference>
<dbReference type="GO" id="GO:0005634">
    <property type="term" value="C:nucleus"/>
    <property type="evidence" value="ECO:0007669"/>
    <property type="project" value="UniProtKB-ARBA"/>
</dbReference>
<dbReference type="PANTHER" id="PTHR46791">
    <property type="entry name" value="EXPRESSED PROTEIN"/>
    <property type="match status" value="1"/>
</dbReference>
<evidence type="ECO:0000313" key="5">
    <source>
        <dbReference type="Proteomes" id="UP001370758"/>
    </source>
</evidence>
<dbReference type="PANTHER" id="PTHR46791:SF5">
    <property type="entry name" value="CLR5 DOMAIN-CONTAINING PROTEIN-RELATED"/>
    <property type="match status" value="1"/>
</dbReference>
<dbReference type="Proteomes" id="UP001370758">
    <property type="component" value="Unassembled WGS sequence"/>
</dbReference>
<evidence type="ECO:0000259" key="3">
    <source>
        <dbReference type="PROSITE" id="PS50994"/>
    </source>
</evidence>
<proteinExistence type="predicted"/>
<dbReference type="SUPFAM" id="SSF53098">
    <property type="entry name" value="Ribonuclease H-like"/>
    <property type="match status" value="1"/>
</dbReference>
<gene>
    <name evidence="4" type="ORF">TWF481_002997</name>
</gene>
<evidence type="ECO:0000256" key="1">
    <source>
        <dbReference type="ARBA" id="ARBA00022884"/>
    </source>
</evidence>
<evidence type="ECO:0000313" key="4">
    <source>
        <dbReference type="EMBL" id="KAK6495952.1"/>
    </source>
</evidence>
<dbReference type="PROSITE" id="PS50994">
    <property type="entry name" value="INTEGRASE"/>
    <property type="match status" value="1"/>
</dbReference>
<feature type="domain" description="Integrase catalytic" evidence="3">
    <location>
        <begin position="230"/>
        <end position="343"/>
    </location>
</feature>
<dbReference type="InterPro" id="IPR001584">
    <property type="entry name" value="Integrase_cat-core"/>
</dbReference>
<dbReference type="InterPro" id="IPR058913">
    <property type="entry name" value="Integrase_dom_put"/>
</dbReference>
<dbReference type="InterPro" id="IPR036397">
    <property type="entry name" value="RNaseH_sf"/>
</dbReference>